<dbReference type="PROSITE" id="PS50922">
    <property type="entry name" value="TLC"/>
    <property type="match status" value="1"/>
</dbReference>
<dbReference type="GO" id="GO:0016020">
    <property type="term" value="C:membrane"/>
    <property type="evidence" value="ECO:0007669"/>
    <property type="project" value="UniProtKB-SubCell"/>
</dbReference>
<reference evidence="9" key="1">
    <citation type="submission" date="2021-12" db="EMBL/GenBank/DDBJ databases">
        <authorList>
            <person name="King R."/>
        </authorList>
    </citation>
    <scope>NUCLEOTIDE SEQUENCE</scope>
</reference>
<dbReference type="InterPro" id="IPR042512">
    <property type="entry name" value="TLCD5"/>
</dbReference>
<keyword evidence="7" id="KW-0732">Signal</keyword>
<feature type="domain" description="TLC" evidence="8">
    <location>
        <begin position="32"/>
        <end position="205"/>
    </location>
</feature>
<sequence>MRHELSTASLVKLLSFLFWNWVYFETVENSHGESPEWCSRVVTLLHGSIATLGGLTQCRCKSLPWRLTRIILPCQYMLMVWSWGYFAFDLLWCLAYWSDSVLMLSHHICALFAITRYMQKGHSGCTYACTLVLLEITNPLLQIRWFLKYHGYSKSKAYFAVEVAYLVLFLFLRGFLGTLLLLWVFGSNNFDWEERIYCLTFYVISLIFVHDIAGYVRHRYKNEIVSFQELLHPRWL</sequence>
<feature type="transmembrane region" description="Helical" evidence="6">
    <location>
        <begin position="163"/>
        <end position="184"/>
    </location>
</feature>
<keyword evidence="10" id="KW-1185">Reference proteome</keyword>
<evidence type="ECO:0000313" key="10">
    <source>
        <dbReference type="Proteomes" id="UP001154114"/>
    </source>
</evidence>
<keyword evidence="4 5" id="KW-0472">Membrane</keyword>
<feature type="signal peptide" evidence="7">
    <location>
        <begin position="1"/>
        <end position="32"/>
    </location>
</feature>
<evidence type="ECO:0000256" key="1">
    <source>
        <dbReference type="ARBA" id="ARBA00004141"/>
    </source>
</evidence>
<evidence type="ECO:0000256" key="5">
    <source>
        <dbReference type="PROSITE-ProRule" id="PRU00205"/>
    </source>
</evidence>
<evidence type="ECO:0000256" key="6">
    <source>
        <dbReference type="SAM" id="Phobius"/>
    </source>
</evidence>
<protein>
    <recommendedName>
        <fullName evidence="8">TLC domain-containing protein</fullName>
    </recommendedName>
</protein>
<dbReference type="EMBL" id="LR824014">
    <property type="protein sequence ID" value="CAD0199691.1"/>
    <property type="molecule type" value="Genomic_DNA"/>
</dbReference>
<evidence type="ECO:0000256" key="3">
    <source>
        <dbReference type="ARBA" id="ARBA00022989"/>
    </source>
</evidence>
<name>A0A9N8PZV5_CHRIL</name>
<keyword evidence="3 6" id="KW-1133">Transmembrane helix</keyword>
<evidence type="ECO:0000256" key="7">
    <source>
        <dbReference type="SAM" id="SignalP"/>
    </source>
</evidence>
<dbReference type="AlphaFoldDB" id="A0A9N8PZV5"/>
<evidence type="ECO:0000256" key="4">
    <source>
        <dbReference type="ARBA" id="ARBA00023136"/>
    </source>
</evidence>
<feature type="chain" id="PRO_5040319865" description="TLC domain-containing protein" evidence="7">
    <location>
        <begin position="33"/>
        <end position="236"/>
    </location>
</feature>
<dbReference type="SMART" id="SM00724">
    <property type="entry name" value="TLC"/>
    <property type="match status" value="1"/>
</dbReference>
<dbReference type="Proteomes" id="UP001154114">
    <property type="component" value="Chromosome 11"/>
</dbReference>
<dbReference type="PANTHER" id="PTHR31898:SF1">
    <property type="entry name" value="TLC DOMAIN-CONTAINING PROTEIN 5"/>
    <property type="match status" value="1"/>
</dbReference>
<feature type="transmembrane region" description="Helical" evidence="6">
    <location>
        <begin position="70"/>
        <end position="88"/>
    </location>
</feature>
<evidence type="ECO:0000256" key="2">
    <source>
        <dbReference type="ARBA" id="ARBA00022692"/>
    </source>
</evidence>
<accession>A0A9N8PZV5</accession>
<dbReference type="Pfam" id="PF03798">
    <property type="entry name" value="TRAM_LAG1_CLN8"/>
    <property type="match status" value="1"/>
</dbReference>
<organism evidence="9 10">
    <name type="scientific">Chrysodeixis includens</name>
    <name type="common">Soybean looper</name>
    <name type="synonym">Pseudoplusia includens</name>
    <dbReference type="NCBI Taxonomy" id="689277"/>
    <lineage>
        <taxon>Eukaryota</taxon>
        <taxon>Metazoa</taxon>
        <taxon>Ecdysozoa</taxon>
        <taxon>Arthropoda</taxon>
        <taxon>Hexapoda</taxon>
        <taxon>Insecta</taxon>
        <taxon>Pterygota</taxon>
        <taxon>Neoptera</taxon>
        <taxon>Endopterygota</taxon>
        <taxon>Lepidoptera</taxon>
        <taxon>Glossata</taxon>
        <taxon>Ditrysia</taxon>
        <taxon>Noctuoidea</taxon>
        <taxon>Noctuidae</taxon>
        <taxon>Plusiinae</taxon>
        <taxon>Chrysodeixis</taxon>
    </lineage>
</organism>
<evidence type="ECO:0000313" key="9">
    <source>
        <dbReference type="EMBL" id="CAD0199691.1"/>
    </source>
</evidence>
<evidence type="ECO:0000259" key="8">
    <source>
        <dbReference type="PROSITE" id="PS50922"/>
    </source>
</evidence>
<keyword evidence="2 5" id="KW-0812">Transmembrane</keyword>
<comment type="subcellular location">
    <subcellularLocation>
        <location evidence="1">Membrane</location>
        <topology evidence="1">Multi-pass membrane protein</topology>
    </subcellularLocation>
</comment>
<feature type="transmembrane region" description="Helical" evidence="6">
    <location>
        <begin position="196"/>
        <end position="216"/>
    </location>
</feature>
<gene>
    <name evidence="9" type="ORF">CINC_LOCUS1384</name>
</gene>
<dbReference type="OrthoDB" id="506011at2759"/>
<proteinExistence type="predicted"/>
<dbReference type="PANTHER" id="PTHR31898">
    <property type="entry name" value="TRANSMEMBRANE PROTEIN 136"/>
    <property type="match status" value="1"/>
</dbReference>
<dbReference type="InterPro" id="IPR006634">
    <property type="entry name" value="TLC-dom"/>
</dbReference>